<keyword evidence="2" id="KW-0732">Signal</keyword>
<organism evidence="3 4">
    <name type="scientific">Brenthis ino</name>
    <name type="common">lesser marbled fritillary</name>
    <dbReference type="NCBI Taxonomy" id="405034"/>
    <lineage>
        <taxon>Eukaryota</taxon>
        <taxon>Metazoa</taxon>
        <taxon>Ecdysozoa</taxon>
        <taxon>Arthropoda</taxon>
        <taxon>Hexapoda</taxon>
        <taxon>Insecta</taxon>
        <taxon>Pterygota</taxon>
        <taxon>Neoptera</taxon>
        <taxon>Endopterygota</taxon>
        <taxon>Lepidoptera</taxon>
        <taxon>Glossata</taxon>
        <taxon>Ditrysia</taxon>
        <taxon>Papilionoidea</taxon>
        <taxon>Nymphalidae</taxon>
        <taxon>Heliconiinae</taxon>
        <taxon>Argynnini</taxon>
        <taxon>Brenthis</taxon>
    </lineage>
</organism>
<evidence type="ECO:0000256" key="2">
    <source>
        <dbReference type="SAM" id="SignalP"/>
    </source>
</evidence>
<dbReference type="EMBL" id="OV170230">
    <property type="protein sequence ID" value="CAH0714813.1"/>
    <property type="molecule type" value="Genomic_DNA"/>
</dbReference>
<accession>A0A8J9U6M2</accession>
<dbReference type="OrthoDB" id="7434223at2759"/>
<feature type="compositionally biased region" description="Low complexity" evidence="1">
    <location>
        <begin position="393"/>
        <end position="406"/>
    </location>
</feature>
<evidence type="ECO:0000313" key="3">
    <source>
        <dbReference type="EMBL" id="CAH0714813.1"/>
    </source>
</evidence>
<dbReference type="Proteomes" id="UP000838878">
    <property type="component" value="Chromosome 10"/>
</dbReference>
<reference evidence="3" key="1">
    <citation type="submission" date="2021-12" db="EMBL/GenBank/DDBJ databases">
        <authorList>
            <person name="Martin H S."/>
        </authorList>
    </citation>
    <scope>NUCLEOTIDE SEQUENCE</scope>
</reference>
<dbReference type="InterPro" id="IPR009003">
    <property type="entry name" value="Peptidase_S1_PA"/>
</dbReference>
<evidence type="ECO:0000256" key="1">
    <source>
        <dbReference type="SAM" id="MobiDB-lite"/>
    </source>
</evidence>
<protein>
    <recommendedName>
        <fullName evidence="5">Peptidase S1 domain-containing protein</fullName>
    </recommendedName>
</protein>
<sequence>MWRVVLLLALSAISILCQFFDCHDDPSFDPEEGTLTDLQFTWLGALQYIHVKNGTPHYFRVPRVVLISRQFALSTAIDAAHIPEGYALGNIVFGDYERDEEECKLTIREIADGYECEPAVLLMPIADVLLHPEFKHFGVKSSIALLKLITPVKSNVPRDFIDEEKEVTRVNILPRELCYLYDNPEPFNTSEISDRIACTTGCGFHSGSPSFVHEHTGHWSIISLAQGGSPCRDPLRMRRPPAPPRHILLYPYVAWITAAITGKAVGAFAKDDPFGYVMPRASLYDVLGHRWVGHWWEGGLRCSDRGEAADDMFRFYHEVFQVKPVTFTTLTYYLEINAAHDTLIICVKVGMPYQLGQPKVWQLDTPEVKVIVPVVTFTNLYKFQVEAWAYNSTESETSEPSSSSIESESEEKPSTLTQ</sequence>
<feature type="region of interest" description="Disordered" evidence="1">
    <location>
        <begin position="393"/>
        <end position="418"/>
    </location>
</feature>
<gene>
    <name evidence="3" type="ORF">BINO364_LOCUS1829</name>
</gene>
<evidence type="ECO:0000313" key="4">
    <source>
        <dbReference type="Proteomes" id="UP000838878"/>
    </source>
</evidence>
<proteinExistence type="predicted"/>
<feature type="chain" id="PRO_5035426816" description="Peptidase S1 domain-containing protein" evidence="2">
    <location>
        <begin position="18"/>
        <end position="418"/>
    </location>
</feature>
<name>A0A8J9U6M2_9NEOP</name>
<keyword evidence="4" id="KW-1185">Reference proteome</keyword>
<dbReference type="SUPFAM" id="SSF50494">
    <property type="entry name" value="Trypsin-like serine proteases"/>
    <property type="match status" value="1"/>
</dbReference>
<dbReference type="AlphaFoldDB" id="A0A8J9U6M2"/>
<feature type="non-terminal residue" evidence="3">
    <location>
        <position position="418"/>
    </location>
</feature>
<evidence type="ECO:0008006" key="5">
    <source>
        <dbReference type="Google" id="ProtNLM"/>
    </source>
</evidence>
<feature type="signal peptide" evidence="2">
    <location>
        <begin position="1"/>
        <end position="17"/>
    </location>
</feature>